<reference evidence="1" key="1">
    <citation type="submission" date="2023-05" db="EMBL/GenBank/DDBJ databases">
        <authorList>
            <person name="Stuckert A."/>
        </authorList>
    </citation>
    <scope>NUCLEOTIDE SEQUENCE</scope>
</reference>
<dbReference type="EMBL" id="CATNWA010016110">
    <property type="protein sequence ID" value="CAI9589989.1"/>
    <property type="molecule type" value="Genomic_DNA"/>
</dbReference>
<comment type="caution">
    <text evidence="1">The sequence shown here is derived from an EMBL/GenBank/DDBJ whole genome shotgun (WGS) entry which is preliminary data.</text>
</comment>
<keyword evidence="2" id="KW-1185">Reference proteome</keyword>
<evidence type="ECO:0000313" key="2">
    <source>
        <dbReference type="Proteomes" id="UP001162483"/>
    </source>
</evidence>
<sequence>MRMYYRRMTRKTADIVQEMTRDCGCTTGDDQGLRTLLQEMTRDCQILQEMTRDCSMYYRR</sequence>
<name>A0ABN9EYU4_9NEOB</name>
<dbReference type="Proteomes" id="UP001162483">
    <property type="component" value="Unassembled WGS sequence"/>
</dbReference>
<organism evidence="1 2">
    <name type="scientific">Staurois parvus</name>
    <dbReference type="NCBI Taxonomy" id="386267"/>
    <lineage>
        <taxon>Eukaryota</taxon>
        <taxon>Metazoa</taxon>
        <taxon>Chordata</taxon>
        <taxon>Craniata</taxon>
        <taxon>Vertebrata</taxon>
        <taxon>Euteleostomi</taxon>
        <taxon>Amphibia</taxon>
        <taxon>Batrachia</taxon>
        <taxon>Anura</taxon>
        <taxon>Neobatrachia</taxon>
        <taxon>Ranoidea</taxon>
        <taxon>Ranidae</taxon>
        <taxon>Staurois</taxon>
    </lineage>
</organism>
<protein>
    <submittedName>
        <fullName evidence="1">Uncharacterized protein</fullName>
    </submittedName>
</protein>
<evidence type="ECO:0000313" key="1">
    <source>
        <dbReference type="EMBL" id="CAI9589989.1"/>
    </source>
</evidence>
<gene>
    <name evidence="1" type="ORF">SPARVUS_LOCUS10972408</name>
</gene>
<accession>A0ABN9EYU4</accession>
<proteinExistence type="predicted"/>